<dbReference type="GO" id="GO:0000156">
    <property type="term" value="F:phosphorelay response regulator activity"/>
    <property type="evidence" value="ECO:0007669"/>
    <property type="project" value="TreeGrafter"/>
</dbReference>
<dbReference type="InterPro" id="IPR003594">
    <property type="entry name" value="HATPase_dom"/>
</dbReference>
<keyword evidence="3" id="KW-0597">Phosphoprotein</keyword>
<proteinExistence type="predicted"/>
<comment type="catalytic activity">
    <reaction evidence="1">
        <text>ATP + protein L-histidine = ADP + protein N-phospho-L-histidine.</text>
        <dbReference type="EC" id="2.7.13.3"/>
    </reaction>
</comment>
<dbReference type="FunFam" id="3.30.565.10:FF:000006">
    <property type="entry name" value="Sensor histidine kinase WalK"/>
    <property type="match status" value="1"/>
</dbReference>
<dbReference type="InterPro" id="IPR036890">
    <property type="entry name" value="HATPase_C_sf"/>
</dbReference>
<protein>
    <recommendedName>
        <fullName evidence="2">histidine kinase</fullName>
        <ecNumber evidence="2">2.7.13.3</ecNumber>
    </recommendedName>
</protein>
<dbReference type="InterPro" id="IPR036097">
    <property type="entry name" value="HisK_dim/P_sf"/>
</dbReference>
<dbReference type="EC" id="2.7.13.3" evidence="2"/>
<reference evidence="7 8" key="1">
    <citation type="submission" date="2020-07" db="EMBL/GenBank/DDBJ databases">
        <title>Spirosoma foliorum sp. nov., isolated from the leaves on the Nejang mountain Korea, Republic of.</title>
        <authorList>
            <person name="Ho H."/>
            <person name="Lee Y.-J."/>
            <person name="Nurcahyanto D.-A."/>
            <person name="Kim S.-G."/>
        </authorList>
    </citation>
    <scope>NUCLEOTIDE SEQUENCE [LARGE SCALE GENOMIC DNA]</scope>
    <source>
        <strain evidence="7 8">PL0136</strain>
    </source>
</reference>
<dbReference type="RefSeq" id="WP_182461703.1">
    <property type="nucleotide sequence ID" value="NZ_CP059732.1"/>
</dbReference>
<dbReference type="GO" id="GO:0000155">
    <property type="term" value="F:phosphorelay sensor kinase activity"/>
    <property type="evidence" value="ECO:0007669"/>
    <property type="project" value="InterPro"/>
</dbReference>
<evidence type="ECO:0000259" key="6">
    <source>
        <dbReference type="PROSITE" id="PS50109"/>
    </source>
</evidence>
<evidence type="ECO:0000256" key="2">
    <source>
        <dbReference type="ARBA" id="ARBA00012438"/>
    </source>
</evidence>
<keyword evidence="5" id="KW-0418">Kinase</keyword>
<evidence type="ECO:0000313" key="7">
    <source>
        <dbReference type="EMBL" id="QMW04449.1"/>
    </source>
</evidence>
<dbReference type="Gene3D" id="3.30.450.20">
    <property type="entry name" value="PAS domain"/>
    <property type="match status" value="2"/>
</dbReference>
<dbReference type="InterPro" id="IPR035965">
    <property type="entry name" value="PAS-like_dom_sf"/>
</dbReference>
<dbReference type="InterPro" id="IPR013656">
    <property type="entry name" value="PAS_4"/>
</dbReference>
<dbReference type="PROSITE" id="PS50109">
    <property type="entry name" value="HIS_KIN"/>
    <property type="match status" value="1"/>
</dbReference>
<feature type="domain" description="Histidine kinase" evidence="6">
    <location>
        <begin position="291"/>
        <end position="527"/>
    </location>
</feature>
<evidence type="ECO:0000256" key="4">
    <source>
        <dbReference type="ARBA" id="ARBA00022679"/>
    </source>
</evidence>
<evidence type="ECO:0000256" key="5">
    <source>
        <dbReference type="ARBA" id="ARBA00022777"/>
    </source>
</evidence>
<dbReference type="Proteomes" id="UP000515369">
    <property type="component" value="Chromosome"/>
</dbReference>
<dbReference type="InterPro" id="IPR005467">
    <property type="entry name" value="His_kinase_dom"/>
</dbReference>
<keyword evidence="4" id="KW-0808">Transferase</keyword>
<dbReference type="CDD" id="cd00082">
    <property type="entry name" value="HisKA"/>
    <property type="match status" value="1"/>
</dbReference>
<accession>A0A7G5H007</accession>
<dbReference type="PANTHER" id="PTHR42878">
    <property type="entry name" value="TWO-COMPONENT HISTIDINE KINASE"/>
    <property type="match status" value="1"/>
</dbReference>
<dbReference type="AlphaFoldDB" id="A0A7G5H007"/>
<dbReference type="InterPro" id="IPR004358">
    <property type="entry name" value="Sig_transdc_His_kin-like_C"/>
</dbReference>
<sequence>MTPSSSFGQSSDDRLSSPETIQLALAAYDASLNSIISMVAIRDQERNIVDFLIETANPMTEQSLSMPPNELIGKHMLELFPRAIELGILALFERVVETGQAVQLTQYYADEHVPESWFDLSAVRSESEHVVVTFLNITASKRVELDMKRQAELLKTVLDHTQTAISRHEAIRDQTGKIIDFRAVLANRHSIRMWGDQAEAILTKSFFEVSTVDQQRYDFPKYVHVVETGEPDLTEFNIGDQWLLRLTAKSGDGVVISNIDISENRRYRQQIEATNAELKRSNDSLQSFAYIASHDLQEPLRKIIAFGAMLNERYTTVLGTEGSEMLGRMQSAAERMSVLIRDLLDYSKISSQRDSFHSFSLTNLIEDILEDLWHPIQDTNAQIQIGTDNPLPNLIGDRPQLRQLFQNLLSNALKFHKTDSAGAPIPPFIQVSARRITSAKLPDTIRQELKANQAYWAISIADNGIGFEQKYAEQIFQVFQRLHSRKQFGGTGIGLAVVKKVIEQHEGAIQADSEAGKGTTFTVYLPA</sequence>
<dbReference type="SMART" id="SM00387">
    <property type="entry name" value="HATPase_c"/>
    <property type="match status" value="1"/>
</dbReference>
<dbReference type="Gene3D" id="3.30.565.10">
    <property type="entry name" value="Histidine kinase-like ATPase, C-terminal domain"/>
    <property type="match status" value="1"/>
</dbReference>
<dbReference type="GO" id="GO:0030295">
    <property type="term" value="F:protein kinase activator activity"/>
    <property type="evidence" value="ECO:0007669"/>
    <property type="project" value="TreeGrafter"/>
</dbReference>
<evidence type="ECO:0000256" key="1">
    <source>
        <dbReference type="ARBA" id="ARBA00000085"/>
    </source>
</evidence>
<name>A0A7G5H007_9BACT</name>
<dbReference type="SMART" id="SM00388">
    <property type="entry name" value="HisKA"/>
    <property type="match status" value="1"/>
</dbReference>
<dbReference type="Pfam" id="PF02518">
    <property type="entry name" value="HATPase_c"/>
    <property type="match status" value="1"/>
</dbReference>
<evidence type="ECO:0000313" key="8">
    <source>
        <dbReference type="Proteomes" id="UP000515369"/>
    </source>
</evidence>
<dbReference type="PANTHER" id="PTHR42878:SF15">
    <property type="entry name" value="BACTERIOPHYTOCHROME"/>
    <property type="match status" value="1"/>
</dbReference>
<evidence type="ECO:0000256" key="3">
    <source>
        <dbReference type="ARBA" id="ARBA00022553"/>
    </source>
</evidence>
<dbReference type="EMBL" id="CP059732">
    <property type="protein sequence ID" value="QMW04449.1"/>
    <property type="molecule type" value="Genomic_DNA"/>
</dbReference>
<dbReference type="Pfam" id="PF00512">
    <property type="entry name" value="HisKA"/>
    <property type="match status" value="1"/>
</dbReference>
<dbReference type="Gene3D" id="1.10.287.130">
    <property type="match status" value="1"/>
</dbReference>
<dbReference type="InterPro" id="IPR003661">
    <property type="entry name" value="HisK_dim/P_dom"/>
</dbReference>
<dbReference type="SUPFAM" id="SSF47384">
    <property type="entry name" value="Homodimeric domain of signal transducing histidine kinase"/>
    <property type="match status" value="1"/>
</dbReference>
<dbReference type="GO" id="GO:0007234">
    <property type="term" value="P:osmosensory signaling via phosphorelay pathway"/>
    <property type="evidence" value="ECO:0007669"/>
    <property type="project" value="TreeGrafter"/>
</dbReference>
<dbReference type="SUPFAM" id="SSF55874">
    <property type="entry name" value="ATPase domain of HSP90 chaperone/DNA topoisomerase II/histidine kinase"/>
    <property type="match status" value="1"/>
</dbReference>
<dbReference type="Pfam" id="PF08448">
    <property type="entry name" value="PAS_4"/>
    <property type="match status" value="1"/>
</dbReference>
<gene>
    <name evidence="7" type="ORF">H3H32_05770</name>
</gene>
<dbReference type="KEGG" id="sfol:H3H32_05770"/>
<keyword evidence="8" id="KW-1185">Reference proteome</keyword>
<dbReference type="PRINTS" id="PR00344">
    <property type="entry name" value="BCTRLSENSOR"/>
</dbReference>
<dbReference type="InterPro" id="IPR050351">
    <property type="entry name" value="BphY/WalK/GraS-like"/>
</dbReference>
<dbReference type="SUPFAM" id="SSF55785">
    <property type="entry name" value="PYP-like sensor domain (PAS domain)"/>
    <property type="match status" value="2"/>
</dbReference>
<organism evidence="7 8">
    <name type="scientific">Spirosoma foliorum</name>
    <dbReference type="NCBI Taxonomy" id="2710596"/>
    <lineage>
        <taxon>Bacteria</taxon>
        <taxon>Pseudomonadati</taxon>
        <taxon>Bacteroidota</taxon>
        <taxon>Cytophagia</taxon>
        <taxon>Cytophagales</taxon>
        <taxon>Cytophagaceae</taxon>
        <taxon>Spirosoma</taxon>
    </lineage>
</organism>